<dbReference type="PANTHER" id="PTHR42943:SF2">
    <property type="entry name" value="GLUTATHIONE S-TRANSFERASE KAPPA 1"/>
    <property type="match status" value="1"/>
</dbReference>
<comment type="similarity">
    <text evidence="1">Belongs to the GST superfamily. NadH family.</text>
</comment>
<evidence type="ECO:0000259" key="2">
    <source>
        <dbReference type="Pfam" id="PF01323"/>
    </source>
</evidence>
<sequence>MKTLDFYYDFGSPNVYLAWKALSSVEGLTLDLKPALIGGIFKSANNQPPWQAFAGVPAKMQYMMAEIRRFASLYGLIDFRMNPHFPVNTLLAMRTAMVAHEDSVVDRFFPAVQTAMWETGRDIAKPDILAAVLDEAGLPGHAMVDRTQDAAIKQALMEATQAAVARGLFGLPTWFDPAGEMYFGKENCWMFGAEPLTLPESLPQTSLATSPS</sequence>
<protein>
    <recommendedName>
        <fullName evidence="1">2-hydroxychromene-2-carboxylate isomerase</fullName>
        <ecNumber evidence="1">5.99.1.4</ecNumber>
    </recommendedName>
</protein>
<dbReference type="InterPro" id="IPR001853">
    <property type="entry name" value="DSBA-like_thioredoxin_dom"/>
</dbReference>
<proteinExistence type="inferred from homology"/>
<dbReference type="Gene3D" id="3.40.30.10">
    <property type="entry name" value="Glutaredoxin"/>
    <property type="match status" value="1"/>
</dbReference>
<dbReference type="SUPFAM" id="SSF52833">
    <property type="entry name" value="Thioredoxin-like"/>
    <property type="match status" value="1"/>
</dbReference>
<reference evidence="3" key="2">
    <citation type="submission" date="2023-01" db="EMBL/GenBank/DDBJ databases">
        <title>Draft genome sequence of Algimonas porphyrae strain NBRC 108216.</title>
        <authorList>
            <person name="Sun Q."/>
            <person name="Mori K."/>
        </authorList>
    </citation>
    <scope>NUCLEOTIDE SEQUENCE</scope>
    <source>
        <strain evidence="3">NBRC 108216</strain>
    </source>
</reference>
<dbReference type="InterPro" id="IPR051924">
    <property type="entry name" value="GST_Kappa/NadH"/>
</dbReference>
<dbReference type="Pfam" id="PF01323">
    <property type="entry name" value="DSBA"/>
    <property type="match status" value="1"/>
</dbReference>
<keyword evidence="1 3" id="KW-0413">Isomerase</keyword>
<organism evidence="3 4">
    <name type="scientific">Algimonas porphyrae</name>
    <dbReference type="NCBI Taxonomy" id="1128113"/>
    <lineage>
        <taxon>Bacteria</taxon>
        <taxon>Pseudomonadati</taxon>
        <taxon>Pseudomonadota</taxon>
        <taxon>Alphaproteobacteria</taxon>
        <taxon>Maricaulales</taxon>
        <taxon>Robiginitomaculaceae</taxon>
        <taxon>Algimonas</taxon>
    </lineage>
</organism>
<dbReference type="EC" id="5.99.1.4" evidence="1"/>
<dbReference type="PIRSF" id="PIRSF006386">
    <property type="entry name" value="HCCAis_GSTk"/>
    <property type="match status" value="1"/>
</dbReference>
<dbReference type="InterPro" id="IPR044087">
    <property type="entry name" value="NahD-like"/>
</dbReference>
<feature type="domain" description="DSBA-like thioredoxin" evidence="2">
    <location>
        <begin position="3"/>
        <end position="187"/>
    </location>
</feature>
<dbReference type="InterPro" id="IPR014440">
    <property type="entry name" value="HCCAis_GSTk"/>
</dbReference>
<comment type="catalytic activity">
    <reaction evidence="1">
        <text>2-hydroxychromene-2-carboxylate = (3E)-4-(2-hydroxyphenyl)-2-oxobut-3-enoate</text>
        <dbReference type="Rhea" id="RHEA:27401"/>
        <dbReference type="ChEBI" id="CHEBI:59350"/>
        <dbReference type="ChEBI" id="CHEBI:59353"/>
        <dbReference type="EC" id="5.99.1.4"/>
    </reaction>
</comment>
<keyword evidence="4" id="KW-1185">Reference proteome</keyword>
<gene>
    <name evidence="3" type="ORF">GCM10007854_25270</name>
</gene>
<dbReference type="CDD" id="cd03022">
    <property type="entry name" value="DsbA_HCCA_Iso"/>
    <property type="match status" value="1"/>
</dbReference>
<evidence type="ECO:0000313" key="3">
    <source>
        <dbReference type="EMBL" id="GLQ21572.1"/>
    </source>
</evidence>
<evidence type="ECO:0000313" key="4">
    <source>
        <dbReference type="Proteomes" id="UP001161390"/>
    </source>
</evidence>
<comment type="caution">
    <text evidence="3">The sequence shown here is derived from an EMBL/GenBank/DDBJ whole genome shotgun (WGS) entry which is preliminary data.</text>
</comment>
<dbReference type="InterPro" id="IPR036249">
    <property type="entry name" value="Thioredoxin-like_sf"/>
</dbReference>
<dbReference type="PANTHER" id="PTHR42943">
    <property type="entry name" value="GLUTATHIONE S-TRANSFERASE KAPPA"/>
    <property type="match status" value="1"/>
</dbReference>
<dbReference type="Proteomes" id="UP001161390">
    <property type="component" value="Unassembled WGS sequence"/>
</dbReference>
<evidence type="ECO:0000256" key="1">
    <source>
        <dbReference type="PIRNR" id="PIRNR006386"/>
    </source>
</evidence>
<dbReference type="RefSeq" id="WP_284373261.1">
    <property type="nucleotide sequence ID" value="NZ_BSNJ01000005.1"/>
</dbReference>
<reference evidence="3" key="1">
    <citation type="journal article" date="2014" name="Int. J. Syst. Evol. Microbiol.">
        <title>Complete genome of a new Firmicutes species belonging to the dominant human colonic microbiota ('Ruminococcus bicirculans') reveals two chromosomes and a selective capacity to utilize plant glucans.</title>
        <authorList>
            <consortium name="NISC Comparative Sequencing Program"/>
            <person name="Wegmann U."/>
            <person name="Louis P."/>
            <person name="Goesmann A."/>
            <person name="Henrissat B."/>
            <person name="Duncan S.H."/>
            <person name="Flint H.J."/>
        </authorList>
    </citation>
    <scope>NUCLEOTIDE SEQUENCE</scope>
    <source>
        <strain evidence="3">NBRC 108216</strain>
    </source>
</reference>
<accession>A0ABQ5V3L1</accession>
<name>A0ABQ5V3L1_9PROT</name>
<dbReference type="EMBL" id="BSNJ01000005">
    <property type="protein sequence ID" value="GLQ21572.1"/>
    <property type="molecule type" value="Genomic_DNA"/>
</dbReference>
<dbReference type="GO" id="GO:0016853">
    <property type="term" value="F:isomerase activity"/>
    <property type="evidence" value="ECO:0007669"/>
    <property type="project" value="UniProtKB-KW"/>
</dbReference>